<name>A0AAF0YCP6_9TREE</name>
<accession>A0AAF0YCP6</accession>
<evidence type="ECO:0000313" key="2">
    <source>
        <dbReference type="EMBL" id="WOO81143.1"/>
    </source>
</evidence>
<dbReference type="GO" id="GO:0031146">
    <property type="term" value="P:SCF-dependent proteasomal ubiquitin-dependent protein catabolic process"/>
    <property type="evidence" value="ECO:0007669"/>
    <property type="project" value="TreeGrafter"/>
</dbReference>
<proteinExistence type="predicted"/>
<dbReference type="Proteomes" id="UP000827549">
    <property type="component" value="Chromosome 3"/>
</dbReference>
<feature type="compositionally biased region" description="Polar residues" evidence="1">
    <location>
        <begin position="33"/>
        <end position="45"/>
    </location>
</feature>
<dbReference type="RefSeq" id="XP_062627175.1">
    <property type="nucleotide sequence ID" value="XM_062771191.1"/>
</dbReference>
<sequence>MAGRRGRAGAAVRGPTSALTSFLAGLGVEPQLGGNQSTEQDTTAPNAEAGPSRIEEEKEDVDSDDLDARPPKRRRALSIDSDDLDAETPSNGISTAVSSAINTPASGSRATSVAAGAGASIKPSALKGNGSFMNCGECGKKFTVLYCAAHVKLRPQTQYTKEHPRRPQTWLCVQCCPKLGLEAFGKKKAPAKAAPKKAAREKIVHYEVTKGPTPLADLCIQMIGKYIEEVEALGDIGSVNMGKVCKIICKSRRLTPETATLLYSVDRTELTMYDCTLLVHESYLAMANLCPNLVTLNLQYCGQMQTETLEAWGKSLRHLRHLELYGPFLVRKEGWISFFKAVGSRLESLSITQSPRIDQETIEVLVKSCPNLRTLHLAEIGKLDSDFLIPLAKLKHLHSLELSSPGGTALSDDALDTFLQAVGANLTSLNLDYNPELSDAVLVSIAQHCPKLTKLSLRDIDLTDAAVKTFFDTRLKHRRPGFSHLDLEKGHDLAGQSLRALIKQSDATIERLSLLGWRNVDADAVSLLAGCKKLGVVDLSWCRHVTDFTIKDIIDGCPAIKEIRVWGCNHLTDNVPRKRGLKIVGIETHAL</sequence>
<feature type="region of interest" description="Disordered" evidence="1">
    <location>
        <begin position="23"/>
        <end position="110"/>
    </location>
</feature>
<dbReference type="Gene3D" id="3.80.10.10">
    <property type="entry name" value="Ribonuclease Inhibitor"/>
    <property type="match status" value="2"/>
</dbReference>
<dbReference type="GeneID" id="87807910"/>
<dbReference type="GO" id="GO:0019005">
    <property type="term" value="C:SCF ubiquitin ligase complex"/>
    <property type="evidence" value="ECO:0007669"/>
    <property type="project" value="TreeGrafter"/>
</dbReference>
<evidence type="ECO:0000256" key="1">
    <source>
        <dbReference type="SAM" id="MobiDB-lite"/>
    </source>
</evidence>
<dbReference type="PANTHER" id="PTHR13318:SF190">
    <property type="entry name" value="PARTNER OF PAIRED, ISOFORM B"/>
    <property type="match status" value="1"/>
</dbReference>
<dbReference type="InterPro" id="IPR006553">
    <property type="entry name" value="Leu-rich_rpt_Cys-con_subtyp"/>
</dbReference>
<dbReference type="EMBL" id="CP086716">
    <property type="protein sequence ID" value="WOO81143.1"/>
    <property type="molecule type" value="Genomic_DNA"/>
</dbReference>
<dbReference type="AlphaFoldDB" id="A0AAF0YCP6"/>
<dbReference type="InterPro" id="IPR032675">
    <property type="entry name" value="LRR_dom_sf"/>
</dbReference>
<organism evidence="2 3">
    <name type="scientific">Vanrija pseudolonga</name>
    <dbReference type="NCBI Taxonomy" id="143232"/>
    <lineage>
        <taxon>Eukaryota</taxon>
        <taxon>Fungi</taxon>
        <taxon>Dikarya</taxon>
        <taxon>Basidiomycota</taxon>
        <taxon>Agaricomycotina</taxon>
        <taxon>Tremellomycetes</taxon>
        <taxon>Trichosporonales</taxon>
        <taxon>Trichosporonaceae</taxon>
        <taxon>Vanrija</taxon>
    </lineage>
</organism>
<evidence type="ECO:0000313" key="3">
    <source>
        <dbReference type="Proteomes" id="UP000827549"/>
    </source>
</evidence>
<dbReference type="SMART" id="SM00367">
    <property type="entry name" value="LRR_CC"/>
    <property type="match status" value="7"/>
</dbReference>
<reference evidence="2" key="1">
    <citation type="submission" date="2023-10" db="EMBL/GenBank/DDBJ databases">
        <authorList>
            <person name="Noh H."/>
        </authorList>
    </citation>
    <scope>NUCLEOTIDE SEQUENCE</scope>
    <source>
        <strain evidence="2">DUCC4014</strain>
    </source>
</reference>
<protein>
    <submittedName>
        <fullName evidence="2">DNA repair protein rhp7</fullName>
    </submittedName>
</protein>
<dbReference type="SUPFAM" id="SSF52047">
    <property type="entry name" value="RNI-like"/>
    <property type="match status" value="1"/>
</dbReference>
<gene>
    <name evidence="2" type="primary">rhp7</name>
    <name evidence="2" type="ORF">LOC62_03G004675</name>
</gene>
<feature type="compositionally biased region" description="Polar residues" evidence="1">
    <location>
        <begin position="88"/>
        <end position="110"/>
    </location>
</feature>
<dbReference type="PANTHER" id="PTHR13318">
    <property type="entry name" value="PARTNER OF PAIRED, ISOFORM B-RELATED"/>
    <property type="match status" value="1"/>
</dbReference>
<keyword evidence="3" id="KW-1185">Reference proteome</keyword>